<dbReference type="InterPro" id="IPR034701">
    <property type="entry name" value="CdaA"/>
</dbReference>
<dbReference type="GO" id="GO:0006171">
    <property type="term" value="P:cAMP biosynthetic process"/>
    <property type="evidence" value="ECO:0007669"/>
    <property type="project" value="InterPro"/>
</dbReference>
<dbReference type="SUPFAM" id="SSF143597">
    <property type="entry name" value="YojJ-like"/>
    <property type="match status" value="1"/>
</dbReference>
<comment type="function">
    <text evidence="10">Catalyzes the condensation of 2 ATP molecules into cyclic di-AMP (c-di-AMP), a second messenger used to regulate differing processes in different bacteria.</text>
</comment>
<dbReference type="Proteomes" id="UP000238672">
    <property type="component" value="Unassembled WGS sequence"/>
</dbReference>
<feature type="transmembrane region" description="Helical" evidence="10">
    <location>
        <begin position="6"/>
        <end position="25"/>
    </location>
</feature>
<dbReference type="InterPro" id="IPR036888">
    <property type="entry name" value="DNA_integrity_DisA_N_sf"/>
</dbReference>
<proteinExistence type="inferred from homology"/>
<dbReference type="GO" id="GO:0004016">
    <property type="term" value="F:adenylate cyclase activity"/>
    <property type="evidence" value="ECO:0007669"/>
    <property type="project" value="UniProtKB-UniRule"/>
</dbReference>
<evidence type="ECO:0000256" key="10">
    <source>
        <dbReference type="HAMAP-Rule" id="MF_01499"/>
    </source>
</evidence>
<evidence type="ECO:0000256" key="3">
    <source>
        <dbReference type="ARBA" id="ARBA00022679"/>
    </source>
</evidence>
<keyword evidence="13" id="KW-1185">Reference proteome</keyword>
<dbReference type="InterPro" id="IPR003390">
    <property type="entry name" value="DNA_integrity_scan_DisA_N"/>
</dbReference>
<keyword evidence="9 10" id="KW-0472">Membrane</keyword>
<dbReference type="Pfam" id="PF02457">
    <property type="entry name" value="DAC"/>
    <property type="match status" value="1"/>
</dbReference>
<evidence type="ECO:0000256" key="5">
    <source>
        <dbReference type="ARBA" id="ARBA00022695"/>
    </source>
</evidence>
<evidence type="ECO:0000256" key="9">
    <source>
        <dbReference type="ARBA" id="ARBA00023136"/>
    </source>
</evidence>
<dbReference type="PANTHER" id="PTHR34185:SF1">
    <property type="entry name" value="DIADENYLATE CYCLASE"/>
    <property type="match status" value="1"/>
</dbReference>
<evidence type="ECO:0000256" key="8">
    <source>
        <dbReference type="ARBA" id="ARBA00022989"/>
    </source>
</evidence>
<protein>
    <recommendedName>
        <fullName evidence="10">Diadenylate cyclase</fullName>
        <shortName evidence="10">DAC</shortName>
        <ecNumber evidence="10">2.7.7.85</ecNumber>
    </recommendedName>
    <alternativeName>
        <fullName evidence="10">Cyclic-di-AMP synthase</fullName>
        <shortName evidence="10">c-di-AMP synthase</shortName>
    </alternativeName>
</protein>
<keyword evidence="8 10" id="KW-1133">Transmembrane helix</keyword>
<evidence type="ECO:0000256" key="7">
    <source>
        <dbReference type="ARBA" id="ARBA00022840"/>
    </source>
</evidence>
<dbReference type="AlphaFoldDB" id="A0A2S8NV71"/>
<dbReference type="PROSITE" id="PS51794">
    <property type="entry name" value="DAC"/>
    <property type="match status" value="1"/>
</dbReference>
<comment type="subunit">
    <text evidence="10">Probably a homodimer.</text>
</comment>
<dbReference type="HAMAP" id="MF_01499">
    <property type="entry name" value="DacA"/>
    <property type="match status" value="1"/>
</dbReference>
<feature type="domain" description="DAC" evidence="11">
    <location>
        <begin position="95"/>
        <end position="241"/>
    </location>
</feature>
<comment type="caution">
    <text evidence="12">The sequence shown here is derived from an EMBL/GenBank/DDBJ whole genome shotgun (WGS) entry which is preliminary data.</text>
</comment>
<comment type="catalytic activity">
    <reaction evidence="1 10">
        <text>2 ATP = 3',3'-c-di-AMP + 2 diphosphate</text>
        <dbReference type="Rhea" id="RHEA:35655"/>
        <dbReference type="ChEBI" id="CHEBI:30616"/>
        <dbReference type="ChEBI" id="CHEBI:33019"/>
        <dbReference type="ChEBI" id="CHEBI:71500"/>
        <dbReference type="EC" id="2.7.7.85"/>
    </reaction>
</comment>
<accession>A0A2S8NV71</accession>
<feature type="transmembrane region" description="Helical" evidence="10">
    <location>
        <begin position="67"/>
        <end position="87"/>
    </location>
</feature>
<comment type="similarity">
    <text evidence="10">Belongs to the adenylate cyclase family. DacA/CdaA subfamily.</text>
</comment>
<evidence type="ECO:0000256" key="1">
    <source>
        <dbReference type="ARBA" id="ARBA00000877"/>
    </source>
</evidence>
<keyword evidence="6 10" id="KW-0547">Nucleotide-binding</keyword>
<dbReference type="InterPro" id="IPR050338">
    <property type="entry name" value="DisA"/>
</dbReference>
<evidence type="ECO:0000256" key="2">
    <source>
        <dbReference type="ARBA" id="ARBA00022475"/>
    </source>
</evidence>
<evidence type="ECO:0000313" key="12">
    <source>
        <dbReference type="EMBL" id="PQP79880.1"/>
    </source>
</evidence>
<dbReference type="EMBL" id="PUUG01000007">
    <property type="protein sequence ID" value="PQP79880.1"/>
    <property type="molecule type" value="Genomic_DNA"/>
</dbReference>
<dbReference type="GO" id="GO:0106408">
    <property type="term" value="F:diadenylate cyclase activity"/>
    <property type="evidence" value="ECO:0007669"/>
    <property type="project" value="UniProtKB-EC"/>
</dbReference>
<reference evidence="12 13" key="1">
    <citation type="submission" date="2018-02" db="EMBL/GenBank/DDBJ databases">
        <title>Metagenomics reveals mixed infection of spiroplasma and phytoplasma in chicory.</title>
        <authorList>
            <person name="Polano C."/>
            <person name="Moruzzi S."/>
            <person name="Ermacora P."/>
            <person name="Ferrini F."/>
            <person name="Martini M."/>
            <person name="Firrao G."/>
        </authorList>
    </citation>
    <scope>NUCLEOTIDE SEQUENCE [LARGE SCALE GENOMIC DNA]</scope>
    <source>
        <strain evidence="12 13">ChiP</strain>
    </source>
</reference>
<dbReference type="FunFam" id="3.40.1700.10:FF:000002">
    <property type="entry name" value="Diadenylate cyclase"/>
    <property type="match status" value="1"/>
</dbReference>
<dbReference type="EC" id="2.7.7.85" evidence="10"/>
<feature type="transmembrane region" description="Helical" evidence="10">
    <location>
        <begin position="30"/>
        <end position="47"/>
    </location>
</feature>
<evidence type="ECO:0000313" key="13">
    <source>
        <dbReference type="Proteomes" id="UP000238672"/>
    </source>
</evidence>
<comment type="caution">
    <text evidence="10">Lacks conserved residue(s) required for the propagation of feature annotation.</text>
</comment>
<keyword evidence="3 10" id="KW-0808">Transferase</keyword>
<dbReference type="InterPro" id="IPR014046">
    <property type="entry name" value="C-di-AMP_synthase"/>
</dbReference>
<dbReference type="PIRSF" id="PIRSF004793">
    <property type="entry name" value="UCP004793"/>
    <property type="match status" value="1"/>
</dbReference>
<organism evidence="12 13">
    <name type="scientific">Candidatus Phytoplasma phoenicium</name>
    <dbReference type="NCBI Taxonomy" id="198422"/>
    <lineage>
        <taxon>Bacteria</taxon>
        <taxon>Bacillati</taxon>
        <taxon>Mycoplasmatota</taxon>
        <taxon>Mollicutes</taxon>
        <taxon>Acholeplasmatales</taxon>
        <taxon>Acholeplasmataceae</taxon>
        <taxon>Candidatus Phytoplasma</taxon>
        <taxon>16SrIX (Pigeon pea witches'-broom group)</taxon>
    </lineage>
</organism>
<sequence length="253" mass="29103">MEIKYLLFLIFFLAFLCYISLYIFFSKYELCKIIYFLFLGSFFIYLTKEILINKCGIYIEQTVGIPIFNVLLNFVFLAPIIIQAPYIRYRLQNFSKFWHKNKILLMGSKNTQKNILEAVIEMSQKKIGALITIEKYNTLEQFAQNAILIDGHVSKELLLNIFIPNSPLHDGAVIIRGNKILSAGAYFMLSEKKDFAKTTGSRHRAALGISENTDSMTLVVSEETGNISITLEGIILKIKDKNQIQEYLTMFMV</sequence>
<evidence type="ECO:0000256" key="6">
    <source>
        <dbReference type="ARBA" id="ARBA00022741"/>
    </source>
</evidence>
<dbReference type="PANTHER" id="PTHR34185">
    <property type="entry name" value="DIADENYLATE CYCLASE"/>
    <property type="match status" value="1"/>
</dbReference>
<keyword evidence="2 10" id="KW-1003">Cell membrane</keyword>
<keyword evidence="5 10" id="KW-0548">Nucleotidyltransferase</keyword>
<evidence type="ECO:0000256" key="4">
    <source>
        <dbReference type="ARBA" id="ARBA00022692"/>
    </source>
</evidence>
<dbReference type="Gene3D" id="3.40.1700.10">
    <property type="entry name" value="DNA integrity scanning protein, DisA, N-terminal domain"/>
    <property type="match status" value="1"/>
</dbReference>
<keyword evidence="7 10" id="KW-0067">ATP-binding</keyword>
<keyword evidence="4 10" id="KW-0812">Transmembrane</keyword>
<evidence type="ECO:0000259" key="11">
    <source>
        <dbReference type="PROSITE" id="PS51794"/>
    </source>
</evidence>
<gene>
    <name evidence="10" type="primary">dacA</name>
    <name evidence="12" type="ORF">C6B37_00605</name>
</gene>
<name>A0A2S8NV71_9MOLU</name>
<dbReference type="GO" id="GO:0005524">
    <property type="term" value="F:ATP binding"/>
    <property type="evidence" value="ECO:0007669"/>
    <property type="project" value="UniProtKB-UniRule"/>
</dbReference>